<evidence type="ECO:0000256" key="4">
    <source>
        <dbReference type="ARBA" id="ARBA00023163"/>
    </source>
</evidence>
<dbReference type="GO" id="GO:0003700">
    <property type="term" value="F:DNA-binding transcription factor activity"/>
    <property type="evidence" value="ECO:0007669"/>
    <property type="project" value="InterPro"/>
</dbReference>
<feature type="domain" description="HTH lysR-type" evidence="5">
    <location>
        <begin position="1"/>
        <end position="60"/>
    </location>
</feature>
<dbReference type="Pfam" id="PF03466">
    <property type="entry name" value="LysR_substrate"/>
    <property type="match status" value="1"/>
</dbReference>
<keyword evidence="2" id="KW-0805">Transcription regulation</keyword>
<dbReference type="InterPro" id="IPR000847">
    <property type="entry name" value="LysR_HTH_N"/>
</dbReference>
<evidence type="ECO:0000259" key="5">
    <source>
        <dbReference type="PROSITE" id="PS50931"/>
    </source>
</evidence>
<dbReference type="Gene3D" id="1.10.10.10">
    <property type="entry name" value="Winged helix-like DNA-binding domain superfamily/Winged helix DNA-binding domain"/>
    <property type="match status" value="1"/>
</dbReference>
<dbReference type="RefSeq" id="WP_129968504.1">
    <property type="nucleotide sequence ID" value="NZ_JACCEW010000002.1"/>
</dbReference>
<sequence>MRYDLTDLKLFAAVADAGNVSRGGAACFLAPSSASLRIKQLEETLGTQLFKREARGVSLTRAGQILLEHCRRCLADLEQMHADLAPFANGIKAQITLFANSSAIATFVPNDLRTYLRDYPEVRVAMEERLSHETIDAVVGGRADLGIVTWNQDHPDLVFLPYRLNELVVVVPPDDPLATRKSVTFATCLERPFICMNSGTAIYTYIVNQAAALRRHIDVRIQVSSFSSILSLVRANAGIGLVPRPVLQTLNCKGVKLIPLDEEWAIRPLTICKRRDDRYMTPYVQALLDCLLSAPKMGCNPEPAQRPGQPAA</sequence>
<gene>
    <name evidence="6" type="ORF">H0A68_06595</name>
</gene>
<evidence type="ECO:0000256" key="3">
    <source>
        <dbReference type="ARBA" id="ARBA00023125"/>
    </source>
</evidence>
<dbReference type="SUPFAM" id="SSF46785">
    <property type="entry name" value="Winged helix' DNA-binding domain"/>
    <property type="match status" value="1"/>
</dbReference>
<dbReference type="GO" id="GO:0005829">
    <property type="term" value="C:cytosol"/>
    <property type="evidence" value="ECO:0007669"/>
    <property type="project" value="TreeGrafter"/>
</dbReference>
<evidence type="ECO:0000256" key="2">
    <source>
        <dbReference type="ARBA" id="ARBA00023015"/>
    </source>
</evidence>
<dbReference type="InterPro" id="IPR036390">
    <property type="entry name" value="WH_DNA-bd_sf"/>
</dbReference>
<organism evidence="6 7">
    <name type="scientific">Allopusillimonas soli</name>
    <dbReference type="NCBI Taxonomy" id="659016"/>
    <lineage>
        <taxon>Bacteria</taxon>
        <taxon>Pseudomonadati</taxon>
        <taxon>Pseudomonadota</taxon>
        <taxon>Betaproteobacteria</taxon>
        <taxon>Burkholderiales</taxon>
        <taxon>Alcaligenaceae</taxon>
        <taxon>Allopusillimonas</taxon>
    </lineage>
</organism>
<dbReference type="InterPro" id="IPR005119">
    <property type="entry name" value="LysR_subst-bd"/>
</dbReference>
<dbReference type="EMBL" id="JACCEW010000002">
    <property type="protein sequence ID" value="NYT36537.1"/>
    <property type="molecule type" value="Genomic_DNA"/>
</dbReference>
<dbReference type="AlphaFoldDB" id="A0A853F979"/>
<dbReference type="PANTHER" id="PTHR30419">
    <property type="entry name" value="HTH-TYPE TRANSCRIPTIONAL REGULATOR YBHD"/>
    <property type="match status" value="1"/>
</dbReference>
<evidence type="ECO:0000256" key="1">
    <source>
        <dbReference type="ARBA" id="ARBA00009437"/>
    </source>
</evidence>
<dbReference type="CDD" id="cd08421">
    <property type="entry name" value="PBP2_LTTR_like_1"/>
    <property type="match status" value="1"/>
</dbReference>
<comment type="caution">
    <text evidence="6">The sequence shown here is derived from an EMBL/GenBank/DDBJ whole genome shotgun (WGS) entry which is preliminary data.</text>
</comment>
<protein>
    <submittedName>
        <fullName evidence="6">LysR family transcriptional regulator</fullName>
    </submittedName>
</protein>
<keyword evidence="3" id="KW-0238">DNA-binding</keyword>
<dbReference type="Gene3D" id="3.40.190.290">
    <property type="match status" value="1"/>
</dbReference>
<reference evidence="6 7" key="1">
    <citation type="submission" date="2020-07" db="EMBL/GenBank/DDBJ databases">
        <title>Taxonomic revisions and descriptions of new bacterial species based on genomic comparisons in the high-G+C-content subgroup of the family Alcaligenaceae.</title>
        <authorList>
            <person name="Szabo A."/>
            <person name="Felfoldi T."/>
        </authorList>
    </citation>
    <scope>NUCLEOTIDE SEQUENCE [LARGE SCALE GENOMIC DNA]</scope>
    <source>
        <strain evidence="6 7">DSM 25264</strain>
    </source>
</reference>
<dbReference type="Pfam" id="PF00126">
    <property type="entry name" value="HTH_1"/>
    <property type="match status" value="1"/>
</dbReference>
<dbReference type="InterPro" id="IPR036388">
    <property type="entry name" value="WH-like_DNA-bd_sf"/>
</dbReference>
<dbReference type="FunFam" id="1.10.10.10:FF:000001">
    <property type="entry name" value="LysR family transcriptional regulator"/>
    <property type="match status" value="1"/>
</dbReference>
<dbReference type="InterPro" id="IPR050950">
    <property type="entry name" value="HTH-type_LysR_regulators"/>
</dbReference>
<dbReference type="OrthoDB" id="9785974at2"/>
<keyword evidence="4" id="KW-0804">Transcription</keyword>
<accession>A0A853F979</accession>
<proteinExistence type="inferred from homology"/>
<evidence type="ECO:0000313" key="6">
    <source>
        <dbReference type="EMBL" id="NYT36537.1"/>
    </source>
</evidence>
<name>A0A853F979_9BURK</name>
<dbReference type="GO" id="GO:0003677">
    <property type="term" value="F:DNA binding"/>
    <property type="evidence" value="ECO:0007669"/>
    <property type="project" value="UniProtKB-KW"/>
</dbReference>
<dbReference type="PROSITE" id="PS50931">
    <property type="entry name" value="HTH_LYSR"/>
    <property type="match status" value="1"/>
</dbReference>
<evidence type="ECO:0000313" key="7">
    <source>
        <dbReference type="Proteomes" id="UP000580517"/>
    </source>
</evidence>
<keyword evidence="7" id="KW-1185">Reference proteome</keyword>
<comment type="similarity">
    <text evidence="1">Belongs to the LysR transcriptional regulatory family.</text>
</comment>
<dbReference type="Proteomes" id="UP000580517">
    <property type="component" value="Unassembled WGS sequence"/>
</dbReference>
<dbReference type="PANTHER" id="PTHR30419:SF2">
    <property type="entry name" value="LYSR FAMILY TRANSCRIPTIONAL REGULATOR"/>
    <property type="match status" value="1"/>
</dbReference>
<dbReference type="SUPFAM" id="SSF53850">
    <property type="entry name" value="Periplasmic binding protein-like II"/>
    <property type="match status" value="1"/>
</dbReference>